<evidence type="ECO:0000313" key="2">
    <source>
        <dbReference type="Proteomes" id="UP001304300"/>
    </source>
</evidence>
<dbReference type="AlphaFoldDB" id="A0AAQ3LFA4"/>
<evidence type="ECO:0000313" key="1">
    <source>
        <dbReference type="EMBL" id="WOO40909.1"/>
    </source>
</evidence>
<proteinExistence type="predicted"/>
<name>A0AAQ3LFA4_9BACT</name>
<protein>
    <submittedName>
        <fullName evidence="1">Uncharacterized protein</fullName>
    </submittedName>
</protein>
<reference evidence="1 2" key="1">
    <citation type="submission" date="2023-10" db="EMBL/GenBank/DDBJ databases">
        <title>Rubellicoccus peritrichatus gen. nov., sp. nov., isolated from an algae of coral reef tank.</title>
        <authorList>
            <person name="Luo J."/>
        </authorList>
    </citation>
    <scope>NUCLEOTIDE SEQUENCE [LARGE SCALE GENOMIC DNA]</scope>
    <source>
        <strain evidence="1 2">CR14</strain>
    </source>
</reference>
<gene>
    <name evidence="1" type="ORF">RZN69_19985</name>
</gene>
<dbReference type="Proteomes" id="UP001304300">
    <property type="component" value="Chromosome"/>
</dbReference>
<sequence length="137" mass="16312">MIKEPQFLDGTQDIYDRCVYVIRPKEELIDFILKLRPGANENLNYFRIPTAVMTEAVPFEQDLEGWRIPLKNKCKEAYLRENINEFPLCEIEKPEGLLENMDTLICFFDKWWVAEEADHIEIVKGCWKTRECYDDSQ</sequence>
<organism evidence="1 2">
    <name type="scientific">Rubellicoccus peritrichatus</name>
    <dbReference type="NCBI Taxonomy" id="3080537"/>
    <lineage>
        <taxon>Bacteria</taxon>
        <taxon>Pseudomonadati</taxon>
        <taxon>Verrucomicrobiota</taxon>
        <taxon>Opitutia</taxon>
        <taxon>Puniceicoccales</taxon>
        <taxon>Cerasicoccaceae</taxon>
        <taxon>Rubellicoccus</taxon>
    </lineage>
</organism>
<keyword evidence="2" id="KW-1185">Reference proteome</keyword>
<dbReference type="EMBL" id="CP136920">
    <property type="protein sequence ID" value="WOO40909.1"/>
    <property type="molecule type" value="Genomic_DNA"/>
</dbReference>
<dbReference type="KEGG" id="puo:RZN69_19985"/>
<dbReference type="RefSeq" id="WP_317833159.1">
    <property type="nucleotide sequence ID" value="NZ_CP136920.1"/>
</dbReference>
<accession>A0AAQ3LFA4</accession>